<keyword evidence="1" id="KW-1133">Transmembrane helix</keyword>
<reference evidence="3" key="1">
    <citation type="journal article" date="2019" name="Int. J. Syst. Evol. Microbiol.">
        <title>The Global Catalogue of Microorganisms (GCM) 10K type strain sequencing project: providing services to taxonomists for standard genome sequencing and annotation.</title>
        <authorList>
            <consortium name="The Broad Institute Genomics Platform"/>
            <consortium name="The Broad Institute Genome Sequencing Center for Infectious Disease"/>
            <person name="Wu L."/>
            <person name="Ma J."/>
        </authorList>
    </citation>
    <scope>NUCLEOTIDE SEQUENCE [LARGE SCALE GENOMIC DNA]</scope>
    <source>
        <strain evidence="3">JCM 17589</strain>
    </source>
</reference>
<accession>A0ABP7YFY3</accession>
<proteinExistence type="predicted"/>
<feature type="transmembrane region" description="Helical" evidence="1">
    <location>
        <begin position="12"/>
        <end position="32"/>
    </location>
</feature>
<sequence length="158" mass="16959">MSRQRVRGVRLAGGIVVAVILAIAWTFTRQWFEPPGVPYSVVKSVASEDVHIVARGHDSSPSNDWEDSYVLLKVSPGGDPVGDIDSALRSAGWKTSTGGAAPLLLSGDKSADKAKYGVTVLNYEDFECLDRPQLCDGFKNAAKGHDGSLFVATFMPYV</sequence>
<name>A0ABP7YFY3_9ACTN</name>
<evidence type="ECO:0000313" key="3">
    <source>
        <dbReference type="Proteomes" id="UP001501845"/>
    </source>
</evidence>
<evidence type="ECO:0008006" key="4">
    <source>
        <dbReference type="Google" id="ProtNLM"/>
    </source>
</evidence>
<dbReference type="Proteomes" id="UP001501845">
    <property type="component" value="Unassembled WGS sequence"/>
</dbReference>
<evidence type="ECO:0000313" key="2">
    <source>
        <dbReference type="EMBL" id="GAA4135672.1"/>
    </source>
</evidence>
<protein>
    <recommendedName>
        <fullName evidence="4">Secreted protein</fullName>
    </recommendedName>
</protein>
<dbReference type="RefSeq" id="WP_346156553.1">
    <property type="nucleotide sequence ID" value="NZ_BAABBU010000014.1"/>
</dbReference>
<comment type="caution">
    <text evidence="2">The sequence shown here is derived from an EMBL/GenBank/DDBJ whole genome shotgun (WGS) entry which is preliminary data.</text>
</comment>
<evidence type="ECO:0000256" key="1">
    <source>
        <dbReference type="SAM" id="Phobius"/>
    </source>
</evidence>
<keyword evidence="1" id="KW-0812">Transmembrane</keyword>
<dbReference type="EMBL" id="BAABBU010000014">
    <property type="protein sequence ID" value="GAA4135672.1"/>
    <property type="molecule type" value="Genomic_DNA"/>
</dbReference>
<organism evidence="2 3">
    <name type="scientific">Streptomyces tunisiensis</name>
    <dbReference type="NCBI Taxonomy" id="948699"/>
    <lineage>
        <taxon>Bacteria</taxon>
        <taxon>Bacillati</taxon>
        <taxon>Actinomycetota</taxon>
        <taxon>Actinomycetes</taxon>
        <taxon>Kitasatosporales</taxon>
        <taxon>Streptomycetaceae</taxon>
        <taxon>Streptomyces</taxon>
    </lineage>
</organism>
<gene>
    <name evidence="2" type="ORF">GCM10022285_29630</name>
</gene>
<keyword evidence="3" id="KW-1185">Reference proteome</keyword>
<keyword evidence="1" id="KW-0472">Membrane</keyword>